<proteinExistence type="predicted"/>
<name>A0A0F9DYY2_9ZZZZ</name>
<dbReference type="EMBL" id="LAZR01027002">
    <property type="protein sequence ID" value="KKL67048.1"/>
    <property type="molecule type" value="Genomic_DNA"/>
</dbReference>
<sequence>MLRDGRAFFYHQRFDYLPVTAIDSIIDETDSNITLTIATDVLGGAYVLTLGTNAENELFWTGLAPVCNINGGNGKMVFEACIEVSSVVDDVLAVVCGLIGVVAAGEGRIQINASGKLTAGGLNFVGYQTKHYNAGTTGQNALLMAVHKV</sequence>
<evidence type="ECO:0000313" key="1">
    <source>
        <dbReference type="EMBL" id="KKL67048.1"/>
    </source>
</evidence>
<dbReference type="AlphaFoldDB" id="A0A0F9DYY2"/>
<comment type="caution">
    <text evidence="1">The sequence shown here is derived from an EMBL/GenBank/DDBJ whole genome shotgun (WGS) entry which is preliminary data.</text>
</comment>
<feature type="non-terminal residue" evidence="1">
    <location>
        <position position="149"/>
    </location>
</feature>
<organism evidence="1">
    <name type="scientific">marine sediment metagenome</name>
    <dbReference type="NCBI Taxonomy" id="412755"/>
    <lineage>
        <taxon>unclassified sequences</taxon>
        <taxon>metagenomes</taxon>
        <taxon>ecological metagenomes</taxon>
    </lineage>
</organism>
<protein>
    <submittedName>
        <fullName evidence="1">Uncharacterized protein</fullName>
    </submittedName>
</protein>
<gene>
    <name evidence="1" type="ORF">LCGC14_2138860</name>
</gene>
<accession>A0A0F9DYY2</accession>
<reference evidence="1" key="1">
    <citation type="journal article" date="2015" name="Nature">
        <title>Complex archaea that bridge the gap between prokaryotes and eukaryotes.</title>
        <authorList>
            <person name="Spang A."/>
            <person name="Saw J.H."/>
            <person name="Jorgensen S.L."/>
            <person name="Zaremba-Niedzwiedzka K."/>
            <person name="Martijn J."/>
            <person name="Lind A.E."/>
            <person name="van Eijk R."/>
            <person name="Schleper C."/>
            <person name="Guy L."/>
            <person name="Ettema T.J."/>
        </authorList>
    </citation>
    <scope>NUCLEOTIDE SEQUENCE</scope>
</reference>